<evidence type="ECO:0000256" key="1">
    <source>
        <dbReference type="ARBA" id="ARBA00022484"/>
    </source>
</evidence>
<evidence type="ECO:0000256" key="3">
    <source>
        <dbReference type="ARBA" id="ARBA00022695"/>
    </source>
</evidence>
<keyword evidence="2" id="KW-0808">Transferase</keyword>
<evidence type="ECO:0000313" key="6">
    <source>
        <dbReference type="EMBL" id="ADV15448.1"/>
    </source>
</evidence>
<dbReference type="GO" id="GO:0006351">
    <property type="term" value="P:DNA-templated transcription"/>
    <property type="evidence" value="ECO:0007669"/>
    <property type="project" value="InterPro"/>
</dbReference>
<dbReference type="GO" id="GO:0003723">
    <property type="term" value="F:RNA binding"/>
    <property type="evidence" value="ECO:0007669"/>
    <property type="project" value="InterPro"/>
</dbReference>
<organism evidence="6">
    <name type="scientific">Heterobasidion partitivirus 1</name>
    <dbReference type="NCBI Taxonomy" id="942041"/>
    <lineage>
        <taxon>Viruses</taxon>
        <taxon>Riboviria</taxon>
        <taxon>Orthornavirae</taxon>
        <taxon>Pisuviricota</taxon>
        <taxon>Duplopiviricetes</taxon>
        <taxon>Durnavirales</taxon>
        <taxon>Partitiviridae</taxon>
        <taxon>Alphapartitivirus</taxon>
        <taxon>Alphapartitivirus uniheterobasidion</taxon>
    </lineage>
</organism>
<dbReference type="InterPro" id="IPR043502">
    <property type="entry name" value="DNA/RNA_pol_sf"/>
</dbReference>
<dbReference type="Pfam" id="PF00680">
    <property type="entry name" value="RdRP_1"/>
    <property type="match status" value="1"/>
</dbReference>
<accession>E7E1F5</accession>
<dbReference type="InterPro" id="IPR001205">
    <property type="entry name" value="RNA-dir_pol_C"/>
</dbReference>
<keyword evidence="4" id="KW-0693">Viral RNA replication</keyword>
<dbReference type="SUPFAM" id="SSF56672">
    <property type="entry name" value="DNA/RNA polymerases"/>
    <property type="match status" value="1"/>
</dbReference>
<dbReference type="EMBL" id="HQ541330">
    <property type="protein sequence ID" value="ADV15448.1"/>
    <property type="molecule type" value="Genomic_RNA"/>
</dbReference>
<feature type="domain" description="RNA-directed RNA polymerase C-terminal" evidence="5">
    <location>
        <begin position="252"/>
        <end position="477"/>
    </location>
</feature>
<proteinExistence type="predicted"/>
<protein>
    <submittedName>
        <fullName evidence="6">Putative RNA-dependent RNA polymerase</fullName>
    </submittedName>
</protein>
<sequence>MEYLTSLFSRVLSILPSKTNFEYVAQADFRPSLPQVNQVAIDNHKATLLRAFDIYLTSEETDTIVNGYKRTTIDPDTILDDFFSGDIDPHPEPTDLKSQLAIETGLNCMFDAFKPPQPARPTHLYDVQHKYPYKWQVNAEAPFSTHKYFLDMRQKFEDFYDRASRTWSKYVNPLDALARYGPDPPSDTLSQVTPPKFGFMKGIIFSFVHSWLHVVKSRFRDNAGYENSNFYRQRFIFPMQLHVKTAVVLTSAANKIRSIWGVSKAWIIAETQIYWEYIAWAKLNRGATPLLWGYETFTGGWHRLYSELFTATPSTYLTIDWSRFDKRAHFWLLRKIFFKIRFFFDFTAYVQTHRYPTNVSVNPDKIQALWEWTLENFFDAPIVLTDGSMYKRRFAGIPSGLFITQLVDSWYNYTMLAAILAYLGYDPKLCIIKVQGDDSIIRLNVLIPSHEHDIFMQDFQDAATHLFGSIVSIEKSEISNTLQNREVLSYRNINGLPYRNLTKMLAQYYHTKALNPTPEITMAQAIGFAFAACGNDYRIHCLLKEIYDYYKDQGFTASRAGLTIVFGDSPDLPYLDMPLDEFPTQQDVQRFFLSFDYKNEVNDEKTWPSDQFLFAPCSRPL</sequence>
<keyword evidence="3" id="KW-0548">Nucleotidyltransferase</keyword>
<keyword evidence="1 6" id="KW-0696">RNA-directed RNA polymerase</keyword>
<evidence type="ECO:0000256" key="2">
    <source>
        <dbReference type="ARBA" id="ARBA00022679"/>
    </source>
</evidence>
<name>E7E1F5_9VIRU</name>
<evidence type="ECO:0000256" key="4">
    <source>
        <dbReference type="ARBA" id="ARBA00022953"/>
    </source>
</evidence>
<dbReference type="GO" id="GO:0003968">
    <property type="term" value="F:RNA-directed RNA polymerase activity"/>
    <property type="evidence" value="ECO:0007669"/>
    <property type="project" value="UniProtKB-KW"/>
</dbReference>
<reference evidence="6" key="1">
    <citation type="journal article" date="2011" name="Fungal Biol.">
        <title>Species of Heterobasidion host a diverse pool of partitiviruses with global distribution and interspecies transmission.</title>
        <authorList>
            <person name="Vainio E.J."/>
            <person name="Hakanpaa J."/>
            <person name="Dai Y.C."/>
            <person name="Hansen E."/>
            <person name="Korhonen K."/>
            <person name="Hantula J."/>
        </authorList>
    </citation>
    <scope>NUCLEOTIDE SEQUENCE</scope>
    <source>
        <strain evidence="6">HetRV1-oc1</strain>
    </source>
</reference>
<evidence type="ECO:0000259" key="5">
    <source>
        <dbReference type="Pfam" id="PF00680"/>
    </source>
</evidence>